<evidence type="ECO:0000313" key="3">
    <source>
        <dbReference type="Proteomes" id="UP000664132"/>
    </source>
</evidence>
<reference evidence="2" key="1">
    <citation type="submission" date="2021-02" db="EMBL/GenBank/DDBJ databases">
        <title>Genome sequence Cadophora malorum strain M34.</title>
        <authorList>
            <person name="Stefanovic E."/>
            <person name="Vu D."/>
            <person name="Scully C."/>
            <person name="Dijksterhuis J."/>
            <person name="Roader J."/>
            <person name="Houbraken J."/>
        </authorList>
    </citation>
    <scope>NUCLEOTIDE SEQUENCE</scope>
    <source>
        <strain evidence="2">M34</strain>
    </source>
</reference>
<dbReference type="EMBL" id="JAFJYH010000058">
    <property type="protein sequence ID" value="KAG4421851.1"/>
    <property type="molecule type" value="Genomic_DNA"/>
</dbReference>
<comment type="caution">
    <text evidence="2">The sequence shown here is derived from an EMBL/GenBank/DDBJ whole genome shotgun (WGS) entry which is preliminary data.</text>
</comment>
<keyword evidence="3" id="KW-1185">Reference proteome</keyword>
<evidence type="ECO:0000313" key="2">
    <source>
        <dbReference type="EMBL" id="KAG4421851.1"/>
    </source>
</evidence>
<dbReference type="AlphaFoldDB" id="A0A8H8BR12"/>
<name>A0A8H8BR12_9HELO</name>
<evidence type="ECO:0000256" key="1">
    <source>
        <dbReference type="SAM" id="MobiDB-lite"/>
    </source>
</evidence>
<feature type="compositionally biased region" description="Acidic residues" evidence="1">
    <location>
        <begin position="8"/>
        <end position="20"/>
    </location>
</feature>
<gene>
    <name evidence="2" type="ORF">IFR04_004963</name>
</gene>
<sequence length="73" mass="8074">MAAKETGDETEESESEIENDIIDAESIALSYDKGGSVFINDEDFHNLKVKPSREGRIGAWMNSGRITVPNCRV</sequence>
<feature type="region of interest" description="Disordered" evidence="1">
    <location>
        <begin position="1"/>
        <end position="20"/>
    </location>
</feature>
<dbReference type="Proteomes" id="UP000664132">
    <property type="component" value="Unassembled WGS sequence"/>
</dbReference>
<protein>
    <submittedName>
        <fullName evidence="2">Uncharacterized protein</fullName>
    </submittedName>
</protein>
<organism evidence="2 3">
    <name type="scientific">Cadophora malorum</name>
    <dbReference type="NCBI Taxonomy" id="108018"/>
    <lineage>
        <taxon>Eukaryota</taxon>
        <taxon>Fungi</taxon>
        <taxon>Dikarya</taxon>
        <taxon>Ascomycota</taxon>
        <taxon>Pezizomycotina</taxon>
        <taxon>Leotiomycetes</taxon>
        <taxon>Helotiales</taxon>
        <taxon>Ploettnerulaceae</taxon>
        <taxon>Cadophora</taxon>
    </lineage>
</organism>
<proteinExistence type="predicted"/>
<accession>A0A8H8BR12</accession>